<evidence type="ECO:0000256" key="4">
    <source>
        <dbReference type="ARBA" id="ARBA00023136"/>
    </source>
</evidence>
<feature type="transmembrane region" description="Helical" evidence="5">
    <location>
        <begin position="36"/>
        <end position="59"/>
    </location>
</feature>
<dbReference type="OrthoDB" id="5296287at2759"/>
<keyword evidence="3 5" id="KW-1133">Transmembrane helix</keyword>
<organism evidence="7 8">
    <name type="scientific">Malassezia vespertilionis</name>
    <dbReference type="NCBI Taxonomy" id="2020962"/>
    <lineage>
        <taxon>Eukaryota</taxon>
        <taxon>Fungi</taxon>
        <taxon>Dikarya</taxon>
        <taxon>Basidiomycota</taxon>
        <taxon>Ustilaginomycotina</taxon>
        <taxon>Malasseziomycetes</taxon>
        <taxon>Malasseziales</taxon>
        <taxon>Malasseziaceae</taxon>
        <taxon>Malassezia</taxon>
    </lineage>
</organism>
<dbReference type="PROSITE" id="PS50850">
    <property type="entry name" value="MFS"/>
    <property type="match status" value="1"/>
</dbReference>
<evidence type="ECO:0000313" key="8">
    <source>
        <dbReference type="Proteomes" id="UP000232875"/>
    </source>
</evidence>
<evidence type="ECO:0000313" key="7">
    <source>
        <dbReference type="EMBL" id="PKI83555.1"/>
    </source>
</evidence>
<dbReference type="InterPro" id="IPR005828">
    <property type="entry name" value="MFS_sugar_transport-like"/>
</dbReference>
<dbReference type="GO" id="GO:0005886">
    <property type="term" value="C:plasma membrane"/>
    <property type="evidence" value="ECO:0007669"/>
    <property type="project" value="TreeGrafter"/>
</dbReference>
<dbReference type="Gene3D" id="1.20.1250.20">
    <property type="entry name" value="MFS general substrate transporter like domains"/>
    <property type="match status" value="2"/>
</dbReference>
<feature type="transmembrane region" description="Helical" evidence="5">
    <location>
        <begin position="182"/>
        <end position="202"/>
    </location>
</feature>
<evidence type="ECO:0000256" key="5">
    <source>
        <dbReference type="SAM" id="Phobius"/>
    </source>
</evidence>
<evidence type="ECO:0000256" key="3">
    <source>
        <dbReference type="ARBA" id="ARBA00022989"/>
    </source>
</evidence>
<sequence length="535" mass="58240">MGMNRVFKKDPTHGLFRIPTKEERIKLRAGAPLNPLKVLCIPGLMEWLWFLGGLFAWIMDAYDFFSVSMSVTKLVTTFFPTIRDGTPEYDDKVKQVNYSIMLTLLFRPLGAVIFGILADRLGRRWILSVNLLIVAALSIGTAYCEQYGSFLGVRCIFGIGMGGIWGMATATALENMKPAARGLFSGILQQGYAMGYLIAAGVNLGWANKTMYQGEEGNWRVLFYLGAGLSLAAAIVRALLPESPIFIEQQRLRKLQPVAKNPALHFLKELGQMLKKEWMMCIYAVLLMTGFNFFSHSSQDLYPTMLQKAKLLTADQSSTATIISNCGAITGGLIAGYVSQYTGRRIAMIIFIIIGGAMVPAWILPDSFGGLAAGGFFVQVGVQGAWGVIPVYLTEISPAAFRATFPGVAYQLGNMASSASSTIETTGGNNIRIPDPKHPGETIADTATVSAILLGCVAGYLLILVVFGVESDREIKVCDDDPHAKSANEVLLRREMNDIEAAANGPNPELAYVNDKELYEHVNGVPISDTKKEIA</sequence>
<keyword evidence="8" id="KW-1185">Reference proteome</keyword>
<feature type="transmembrane region" description="Helical" evidence="5">
    <location>
        <begin position="125"/>
        <end position="143"/>
    </location>
</feature>
<dbReference type="AlphaFoldDB" id="A0A2N1JAH5"/>
<dbReference type="Proteomes" id="UP000232875">
    <property type="component" value="Unassembled WGS sequence"/>
</dbReference>
<feature type="transmembrane region" description="Helical" evidence="5">
    <location>
        <begin position="98"/>
        <end position="118"/>
    </location>
</feature>
<dbReference type="Pfam" id="PF00083">
    <property type="entry name" value="Sugar_tr"/>
    <property type="match status" value="2"/>
</dbReference>
<protein>
    <recommendedName>
        <fullName evidence="6">Major facilitator superfamily (MFS) profile domain-containing protein</fullName>
    </recommendedName>
</protein>
<dbReference type="GO" id="GO:0035879">
    <property type="term" value="P:plasma membrane lactate transport"/>
    <property type="evidence" value="ECO:0007669"/>
    <property type="project" value="TreeGrafter"/>
</dbReference>
<dbReference type="CDD" id="cd17316">
    <property type="entry name" value="MFS_SV2_like"/>
    <property type="match status" value="1"/>
</dbReference>
<dbReference type="EMBL" id="KZ454991">
    <property type="protein sequence ID" value="PKI83555.1"/>
    <property type="molecule type" value="Genomic_DNA"/>
</dbReference>
<gene>
    <name evidence="7" type="ORF">MVES_002472</name>
</gene>
<proteinExistence type="predicted"/>
<dbReference type="FunFam" id="1.20.1250.20:FF:000340">
    <property type="entry name" value="MFS transporter, SHS family, lactate transporter"/>
    <property type="match status" value="1"/>
</dbReference>
<feature type="transmembrane region" description="Helical" evidence="5">
    <location>
        <begin position="278"/>
        <end position="297"/>
    </location>
</feature>
<dbReference type="PANTHER" id="PTHR23508:SF10">
    <property type="entry name" value="CARBOXYLIC ACID TRANSPORTER PROTEIN HOMOLOG"/>
    <property type="match status" value="1"/>
</dbReference>
<evidence type="ECO:0000256" key="1">
    <source>
        <dbReference type="ARBA" id="ARBA00004141"/>
    </source>
</evidence>
<evidence type="ECO:0000256" key="2">
    <source>
        <dbReference type="ARBA" id="ARBA00022692"/>
    </source>
</evidence>
<dbReference type="SUPFAM" id="SSF103473">
    <property type="entry name" value="MFS general substrate transporter"/>
    <property type="match status" value="1"/>
</dbReference>
<dbReference type="InterPro" id="IPR020846">
    <property type="entry name" value="MFS_dom"/>
</dbReference>
<evidence type="ECO:0000259" key="6">
    <source>
        <dbReference type="PROSITE" id="PS50850"/>
    </source>
</evidence>
<dbReference type="InterPro" id="IPR036259">
    <property type="entry name" value="MFS_trans_sf"/>
</dbReference>
<dbReference type="PANTHER" id="PTHR23508">
    <property type="entry name" value="CARBOXYLIC ACID TRANSPORTER PROTEIN HOMOLOG"/>
    <property type="match status" value="1"/>
</dbReference>
<keyword evidence="2 5" id="KW-0812">Transmembrane</keyword>
<reference evidence="7 8" key="1">
    <citation type="submission" date="2017-10" db="EMBL/GenBank/DDBJ databases">
        <title>A novel species of cold-tolerant Malassezia isolated from bats.</title>
        <authorList>
            <person name="Lorch J.M."/>
            <person name="Palmer J.M."/>
            <person name="Vanderwolf K.J."/>
            <person name="Schmidt K.Z."/>
            <person name="Verant M.L."/>
            <person name="Weller T.J."/>
            <person name="Blehert D.S."/>
        </authorList>
    </citation>
    <scope>NUCLEOTIDE SEQUENCE [LARGE SCALE GENOMIC DNA]</scope>
    <source>
        <strain evidence="7 8">NWHC:44797-103</strain>
    </source>
</reference>
<comment type="subcellular location">
    <subcellularLocation>
        <location evidence="1">Membrane</location>
        <topology evidence="1">Multi-pass membrane protein</topology>
    </subcellularLocation>
</comment>
<dbReference type="GO" id="GO:0015355">
    <property type="term" value="F:secondary active monocarboxylate transmembrane transporter activity"/>
    <property type="evidence" value="ECO:0007669"/>
    <property type="project" value="TreeGrafter"/>
</dbReference>
<feature type="transmembrane region" description="Helical" evidence="5">
    <location>
        <begin position="149"/>
        <end position="170"/>
    </location>
</feature>
<feature type="transmembrane region" description="Helical" evidence="5">
    <location>
        <begin position="317"/>
        <end position="339"/>
    </location>
</feature>
<dbReference type="STRING" id="2020962.A0A2N1JAH5"/>
<feature type="transmembrane region" description="Helical" evidence="5">
    <location>
        <begin position="346"/>
        <end position="364"/>
    </location>
</feature>
<feature type="transmembrane region" description="Helical" evidence="5">
    <location>
        <begin position="222"/>
        <end position="240"/>
    </location>
</feature>
<feature type="domain" description="Major facilitator superfamily (MFS) profile" evidence="6">
    <location>
        <begin position="49"/>
        <end position="473"/>
    </location>
</feature>
<keyword evidence="4 5" id="KW-0472">Membrane</keyword>
<feature type="transmembrane region" description="Helical" evidence="5">
    <location>
        <begin position="447"/>
        <end position="469"/>
    </location>
</feature>
<name>A0A2N1JAH5_9BASI</name>
<accession>A0A2N1JAH5</accession>